<evidence type="ECO:0000313" key="2">
    <source>
        <dbReference type="EMBL" id="ORA79087.1"/>
    </source>
</evidence>
<dbReference type="EMBL" id="MVHV01000024">
    <property type="protein sequence ID" value="ORA79087.1"/>
    <property type="molecule type" value="Genomic_DNA"/>
</dbReference>
<gene>
    <name evidence="2" type="ORF">BST29_19730</name>
</gene>
<name>A0ABX3SM87_MYCMA</name>
<feature type="domain" description="RES" evidence="1">
    <location>
        <begin position="30"/>
        <end position="181"/>
    </location>
</feature>
<dbReference type="RefSeq" id="WP_083011661.1">
    <property type="nucleotide sequence ID" value="NZ_CP060015.1"/>
</dbReference>
<evidence type="ECO:0000259" key="1">
    <source>
        <dbReference type="Pfam" id="PF08808"/>
    </source>
</evidence>
<dbReference type="InterPro" id="IPR014914">
    <property type="entry name" value="RES_dom"/>
</dbReference>
<dbReference type="Proteomes" id="UP000243140">
    <property type="component" value="Unassembled WGS sequence"/>
</dbReference>
<reference evidence="2 3" key="1">
    <citation type="submission" date="2017-02" db="EMBL/GenBank/DDBJ databases">
        <title>The new phylogeny of genus Mycobacterium.</title>
        <authorList>
            <person name="Tortoli E."/>
            <person name="Trovato A."/>
            <person name="Cirillo D.M."/>
        </authorList>
    </citation>
    <scope>NUCLEOTIDE SEQUENCE [LARGE SCALE GENOMIC DNA]</scope>
    <source>
        <strain evidence="2 3">IP1130001</strain>
    </source>
</reference>
<sequence length="209" mass="22932">MSRPKPKVPRTPPNRLAREPDDVVDYAGILWRVHRSKGEYVRPWNELRTYGPLASMRWDPHPGLSPATHPDGVLYAATDVATSLAEVYQTTRVIDTRAGAPRLTAWQPTRPLRLLDLSGTWLLRNGASAALLAAPRSICRRWAGAIYANWPELDGLYAPSTMTGQLSVALWSAAADSIPTTPAFSRPLTQPLVWSLAQAAAAEIGYQIV</sequence>
<comment type="caution">
    <text evidence="2">The sequence shown here is derived from an EMBL/GenBank/DDBJ whole genome shotgun (WGS) entry which is preliminary data.</text>
</comment>
<dbReference type="Pfam" id="PF08808">
    <property type="entry name" value="RES"/>
    <property type="match status" value="1"/>
</dbReference>
<accession>A0ABX3SM87</accession>
<organism evidence="2 3">
    <name type="scientific">Mycobacterium malmoense</name>
    <dbReference type="NCBI Taxonomy" id="1780"/>
    <lineage>
        <taxon>Bacteria</taxon>
        <taxon>Bacillati</taxon>
        <taxon>Actinomycetota</taxon>
        <taxon>Actinomycetes</taxon>
        <taxon>Mycobacteriales</taxon>
        <taxon>Mycobacteriaceae</taxon>
        <taxon>Mycobacterium</taxon>
    </lineage>
</organism>
<proteinExistence type="predicted"/>
<protein>
    <recommendedName>
        <fullName evidence="1">RES domain-containing protein</fullName>
    </recommendedName>
</protein>
<evidence type="ECO:0000313" key="3">
    <source>
        <dbReference type="Proteomes" id="UP000243140"/>
    </source>
</evidence>
<keyword evidence="3" id="KW-1185">Reference proteome</keyword>